<dbReference type="EMBL" id="JBHUHV010000026">
    <property type="protein sequence ID" value="MFD2067003.1"/>
    <property type="molecule type" value="Genomic_DNA"/>
</dbReference>
<keyword evidence="1" id="KW-0472">Membrane</keyword>
<protein>
    <recommendedName>
        <fullName evidence="4">Ammonium transporter</fullName>
    </recommendedName>
</protein>
<proteinExistence type="predicted"/>
<keyword evidence="1" id="KW-0812">Transmembrane</keyword>
<feature type="transmembrane region" description="Helical" evidence="1">
    <location>
        <begin position="28"/>
        <end position="50"/>
    </location>
</feature>
<gene>
    <name evidence="2" type="ORF">ACFSKU_08915</name>
</gene>
<keyword evidence="1" id="KW-1133">Transmembrane helix</keyword>
<comment type="caution">
    <text evidence="2">The sequence shown here is derived from an EMBL/GenBank/DDBJ whole genome shotgun (WGS) entry which is preliminary data.</text>
</comment>
<organism evidence="2 3">
    <name type="scientific">Pontibacter silvestris</name>
    <dbReference type="NCBI Taxonomy" id="2305183"/>
    <lineage>
        <taxon>Bacteria</taxon>
        <taxon>Pseudomonadati</taxon>
        <taxon>Bacteroidota</taxon>
        <taxon>Cytophagia</taxon>
        <taxon>Cytophagales</taxon>
        <taxon>Hymenobacteraceae</taxon>
        <taxon>Pontibacter</taxon>
    </lineage>
</organism>
<evidence type="ECO:0000313" key="3">
    <source>
        <dbReference type="Proteomes" id="UP001597369"/>
    </source>
</evidence>
<evidence type="ECO:0008006" key="4">
    <source>
        <dbReference type="Google" id="ProtNLM"/>
    </source>
</evidence>
<accession>A0ABW4WXS1</accession>
<keyword evidence="3" id="KW-1185">Reference proteome</keyword>
<dbReference type="Proteomes" id="UP001597369">
    <property type="component" value="Unassembled WGS sequence"/>
</dbReference>
<dbReference type="RefSeq" id="WP_229963024.1">
    <property type="nucleotide sequence ID" value="NZ_JAJJWI010000043.1"/>
</dbReference>
<reference evidence="3" key="1">
    <citation type="journal article" date="2019" name="Int. J. Syst. Evol. Microbiol.">
        <title>The Global Catalogue of Microorganisms (GCM) 10K type strain sequencing project: providing services to taxonomists for standard genome sequencing and annotation.</title>
        <authorList>
            <consortium name="The Broad Institute Genomics Platform"/>
            <consortium name="The Broad Institute Genome Sequencing Center for Infectious Disease"/>
            <person name="Wu L."/>
            <person name="Ma J."/>
        </authorList>
    </citation>
    <scope>NUCLEOTIDE SEQUENCE [LARGE SCALE GENOMIC DNA]</scope>
    <source>
        <strain evidence="3">JCM 16545</strain>
    </source>
</reference>
<sequence length="54" mass="5742">MKTALLTFSALVTIEAAAQDQFLGGAANWANFTLFNLVLVIVSFTFPILVHAGS</sequence>
<name>A0ABW4WXS1_9BACT</name>
<evidence type="ECO:0000313" key="2">
    <source>
        <dbReference type="EMBL" id="MFD2067003.1"/>
    </source>
</evidence>
<evidence type="ECO:0000256" key="1">
    <source>
        <dbReference type="SAM" id="Phobius"/>
    </source>
</evidence>